<evidence type="ECO:0000313" key="2">
    <source>
        <dbReference type="Proteomes" id="UP000562395"/>
    </source>
</evidence>
<dbReference type="AlphaFoldDB" id="A0A7W5ZYK2"/>
<dbReference type="InterPro" id="IPR019056">
    <property type="entry name" value="Phage_TAC_6"/>
</dbReference>
<gene>
    <name evidence="1" type="ORF">GGQ88_003686</name>
</gene>
<dbReference type="RefSeq" id="WP_183614878.1">
    <property type="nucleotide sequence ID" value="NZ_JACICY010000013.1"/>
</dbReference>
<sequence>MSERFGVAAARLGGQAALLLGWLPDTFWGATPEELGTVLSAIRQPEGEAIDKRTLDRLMEQDRDG</sequence>
<organism evidence="1 2">
    <name type="scientific">Novosphingobium hassiacum</name>
    <dbReference type="NCBI Taxonomy" id="173676"/>
    <lineage>
        <taxon>Bacteria</taxon>
        <taxon>Pseudomonadati</taxon>
        <taxon>Pseudomonadota</taxon>
        <taxon>Alphaproteobacteria</taxon>
        <taxon>Sphingomonadales</taxon>
        <taxon>Sphingomonadaceae</taxon>
        <taxon>Novosphingobium</taxon>
    </lineage>
</organism>
<dbReference type="EMBL" id="JACICY010000013">
    <property type="protein sequence ID" value="MBB3862386.1"/>
    <property type="molecule type" value="Genomic_DNA"/>
</dbReference>
<dbReference type="Proteomes" id="UP000562395">
    <property type="component" value="Unassembled WGS sequence"/>
</dbReference>
<evidence type="ECO:0000313" key="1">
    <source>
        <dbReference type="EMBL" id="MBB3862386.1"/>
    </source>
</evidence>
<protein>
    <recommendedName>
        <fullName evidence="3">Phage tail assembly chaperone</fullName>
    </recommendedName>
</protein>
<name>A0A7W5ZYK2_9SPHN</name>
<keyword evidence="2" id="KW-1185">Reference proteome</keyword>
<evidence type="ECO:0008006" key="3">
    <source>
        <dbReference type="Google" id="ProtNLM"/>
    </source>
</evidence>
<accession>A0A7W5ZYK2</accession>
<dbReference type="Pfam" id="PF09550">
    <property type="entry name" value="Phage_TAC_6"/>
    <property type="match status" value="1"/>
</dbReference>
<reference evidence="1 2" key="1">
    <citation type="submission" date="2020-08" db="EMBL/GenBank/DDBJ databases">
        <title>Genomic Encyclopedia of Type Strains, Phase IV (KMG-IV): sequencing the most valuable type-strain genomes for metagenomic binning, comparative biology and taxonomic classification.</title>
        <authorList>
            <person name="Goeker M."/>
        </authorList>
    </citation>
    <scope>NUCLEOTIDE SEQUENCE [LARGE SCALE GENOMIC DNA]</scope>
    <source>
        <strain evidence="1 2">DSM 14552</strain>
    </source>
</reference>
<comment type="caution">
    <text evidence="1">The sequence shown here is derived from an EMBL/GenBank/DDBJ whole genome shotgun (WGS) entry which is preliminary data.</text>
</comment>
<proteinExistence type="predicted"/>